<dbReference type="OrthoDB" id="10003880at2"/>
<evidence type="ECO:0008006" key="3">
    <source>
        <dbReference type="Google" id="ProtNLM"/>
    </source>
</evidence>
<organism evidence="1 2">
    <name type="scientific">Pseudomonas japonica</name>
    <dbReference type="NCBI Taxonomy" id="256466"/>
    <lineage>
        <taxon>Bacteria</taxon>
        <taxon>Pseudomonadati</taxon>
        <taxon>Pseudomonadota</taxon>
        <taxon>Gammaproteobacteria</taxon>
        <taxon>Pseudomonadales</taxon>
        <taxon>Pseudomonadaceae</taxon>
        <taxon>Pseudomonas</taxon>
    </lineage>
</organism>
<gene>
    <name evidence="1" type="ORF">SAMN05444352_10538</name>
</gene>
<protein>
    <recommendedName>
        <fullName evidence="3">PGAP1-like protein</fullName>
    </recommendedName>
</protein>
<sequence>MKRTNSLFIHGFNNDKNGWEDLVSYWEPVKTLPKIMAEKRGEKVFYDTGAAFPTDVIDWESGSFDLSLSRLWSVYREKEKILEYFDIWDKANNDAADLGKGIAQHINKFYVSGEKIVLSAHSLGTVVALEAARNINTNINVYLFTLAGSAPAHDYNEILNKHENIKLATNIYSTEDFELKILCRKNDSLTPIGLTEISSGRGIATNFESNLLHSDYKKNPRIQSIFREFTYTVKNHS</sequence>
<dbReference type="RefSeq" id="WP_042120957.1">
    <property type="nucleotide sequence ID" value="NZ_FZOL01000005.1"/>
</dbReference>
<dbReference type="Proteomes" id="UP000198407">
    <property type="component" value="Unassembled WGS sequence"/>
</dbReference>
<name>A0A239CTQ0_9PSED</name>
<reference evidence="2" key="1">
    <citation type="submission" date="2017-06" db="EMBL/GenBank/DDBJ databases">
        <authorList>
            <person name="Varghese N."/>
            <person name="Submissions S."/>
        </authorList>
    </citation>
    <scope>NUCLEOTIDE SEQUENCE [LARGE SCALE GENOMIC DNA]</scope>
    <source>
        <strain evidence="2">DSM 22348</strain>
    </source>
</reference>
<proteinExistence type="predicted"/>
<dbReference type="InterPro" id="IPR029058">
    <property type="entry name" value="AB_hydrolase_fold"/>
</dbReference>
<keyword evidence="2" id="KW-1185">Reference proteome</keyword>
<dbReference type="SUPFAM" id="SSF53474">
    <property type="entry name" value="alpha/beta-Hydrolases"/>
    <property type="match status" value="1"/>
</dbReference>
<dbReference type="Gene3D" id="3.40.50.1820">
    <property type="entry name" value="alpha/beta hydrolase"/>
    <property type="match status" value="1"/>
</dbReference>
<accession>A0A239CTQ0</accession>
<dbReference type="EMBL" id="FZOL01000005">
    <property type="protein sequence ID" value="SNS23319.1"/>
    <property type="molecule type" value="Genomic_DNA"/>
</dbReference>
<evidence type="ECO:0000313" key="1">
    <source>
        <dbReference type="EMBL" id="SNS23319.1"/>
    </source>
</evidence>
<evidence type="ECO:0000313" key="2">
    <source>
        <dbReference type="Proteomes" id="UP000198407"/>
    </source>
</evidence>
<dbReference type="AlphaFoldDB" id="A0A239CTQ0"/>